<comment type="caution">
    <text evidence="2">The sequence shown here is derived from an EMBL/GenBank/DDBJ whole genome shotgun (WGS) entry which is preliminary data.</text>
</comment>
<sequence>MAVSSYGNSKASSGIVRITKDLEFSIENKEVIIIEDIVDSGRTLNYLIKNLQARNPKNIEVCALLDKDVPRKTENKVKYKGFDIPNKFVVGYGLDFEEKYRNFPFIGYIENEQ</sequence>
<dbReference type="GO" id="GO:0032263">
    <property type="term" value="P:GMP salvage"/>
    <property type="evidence" value="ECO:0007669"/>
    <property type="project" value="TreeGrafter"/>
</dbReference>
<dbReference type="Pfam" id="PF00156">
    <property type="entry name" value="Pribosyltran"/>
    <property type="match status" value="1"/>
</dbReference>
<evidence type="ECO:0000259" key="1">
    <source>
        <dbReference type="Pfam" id="PF00156"/>
    </source>
</evidence>
<dbReference type="EMBL" id="BART01001354">
    <property type="protein sequence ID" value="GAG67334.1"/>
    <property type="molecule type" value="Genomic_DNA"/>
</dbReference>
<dbReference type="CDD" id="cd06223">
    <property type="entry name" value="PRTases_typeI"/>
    <property type="match status" value="1"/>
</dbReference>
<organism evidence="2">
    <name type="scientific">marine sediment metagenome</name>
    <dbReference type="NCBI Taxonomy" id="412755"/>
    <lineage>
        <taxon>unclassified sequences</taxon>
        <taxon>metagenomes</taxon>
        <taxon>ecological metagenomes</taxon>
    </lineage>
</organism>
<dbReference type="InterPro" id="IPR000836">
    <property type="entry name" value="PRTase_dom"/>
</dbReference>
<dbReference type="InterPro" id="IPR050408">
    <property type="entry name" value="HGPRT"/>
</dbReference>
<gene>
    <name evidence="2" type="ORF">S01H4_04881</name>
</gene>
<dbReference type="InterPro" id="IPR029057">
    <property type="entry name" value="PRTase-like"/>
</dbReference>
<dbReference type="PANTHER" id="PTHR43340:SF1">
    <property type="entry name" value="HYPOXANTHINE PHOSPHORIBOSYLTRANSFERASE"/>
    <property type="match status" value="1"/>
</dbReference>
<dbReference type="GO" id="GO:0000287">
    <property type="term" value="F:magnesium ion binding"/>
    <property type="evidence" value="ECO:0007669"/>
    <property type="project" value="TreeGrafter"/>
</dbReference>
<dbReference type="AlphaFoldDB" id="X0ZDG9"/>
<dbReference type="PANTHER" id="PTHR43340">
    <property type="entry name" value="HYPOXANTHINE-GUANINE PHOSPHORIBOSYLTRANSFERASE"/>
    <property type="match status" value="1"/>
</dbReference>
<feature type="domain" description="Phosphoribosyltransferase" evidence="1">
    <location>
        <begin position="4"/>
        <end position="96"/>
    </location>
</feature>
<protein>
    <recommendedName>
        <fullName evidence="1">Phosphoribosyltransferase domain-containing protein</fullName>
    </recommendedName>
</protein>
<name>X0ZDG9_9ZZZZ</name>
<proteinExistence type="predicted"/>
<dbReference type="Gene3D" id="3.40.50.2020">
    <property type="match status" value="1"/>
</dbReference>
<dbReference type="GO" id="GO:0006178">
    <property type="term" value="P:guanine salvage"/>
    <property type="evidence" value="ECO:0007669"/>
    <property type="project" value="TreeGrafter"/>
</dbReference>
<dbReference type="GO" id="GO:0046100">
    <property type="term" value="P:hypoxanthine metabolic process"/>
    <property type="evidence" value="ECO:0007669"/>
    <property type="project" value="TreeGrafter"/>
</dbReference>
<dbReference type="SUPFAM" id="SSF53271">
    <property type="entry name" value="PRTase-like"/>
    <property type="match status" value="1"/>
</dbReference>
<dbReference type="GO" id="GO:0032264">
    <property type="term" value="P:IMP salvage"/>
    <property type="evidence" value="ECO:0007669"/>
    <property type="project" value="TreeGrafter"/>
</dbReference>
<reference evidence="2" key="1">
    <citation type="journal article" date="2014" name="Front. Microbiol.">
        <title>High frequency of phylogenetically diverse reductive dehalogenase-homologous genes in deep subseafloor sedimentary metagenomes.</title>
        <authorList>
            <person name="Kawai M."/>
            <person name="Futagami T."/>
            <person name="Toyoda A."/>
            <person name="Takaki Y."/>
            <person name="Nishi S."/>
            <person name="Hori S."/>
            <person name="Arai W."/>
            <person name="Tsubouchi T."/>
            <person name="Morono Y."/>
            <person name="Uchiyama I."/>
            <person name="Ito T."/>
            <person name="Fujiyama A."/>
            <person name="Inagaki F."/>
            <person name="Takami H."/>
        </authorList>
    </citation>
    <scope>NUCLEOTIDE SEQUENCE</scope>
    <source>
        <strain evidence="2">Expedition CK06-06</strain>
    </source>
</reference>
<dbReference type="GO" id="GO:0005829">
    <property type="term" value="C:cytosol"/>
    <property type="evidence" value="ECO:0007669"/>
    <property type="project" value="TreeGrafter"/>
</dbReference>
<dbReference type="GO" id="GO:0004422">
    <property type="term" value="F:hypoxanthine phosphoribosyltransferase activity"/>
    <property type="evidence" value="ECO:0007669"/>
    <property type="project" value="TreeGrafter"/>
</dbReference>
<accession>X0ZDG9</accession>
<evidence type="ECO:0000313" key="2">
    <source>
        <dbReference type="EMBL" id="GAG67334.1"/>
    </source>
</evidence>